<dbReference type="Proteomes" id="UP000232222">
    <property type="component" value="Chromosome"/>
</dbReference>
<gene>
    <name evidence="1" type="ORF">EFREU_v1c04030</name>
</gene>
<sequence>MGILQIKRIYDPVSPDDGKRILVDRMWPRGKTHEEAHLDLWAEDISPSAHIREIYHHNPAKYDWFVKAYTEELENNPKFPPFVNQVCQWLKKGNVTLLYAVITTNENNALVLEHVLKEHLKNC</sequence>
<organism evidence="1 2">
    <name type="scientific">Entomoplasma freundtii</name>
    <dbReference type="NCBI Taxonomy" id="74700"/>
    <lineage>
        <taxon>Bacteria</taxon>
        <taxon>Bacillati</taxon>
        <taxon>Mycoplasmatota</taxon>
        <taxon>Mollicutes</taxon>
        <taxon>Entomoplasmatales</taxon>
        <taxon>Entomoplasmataceae</taxon>
        <taxon>Entomoplasma</taxon>
    </lineage>
</organism>
<dbReference type="PANTHER" id="PTHR36849">
    <property type="entry name" value="CYTOPLASMIC PROTEIN-RELATED"/>
    <property type="match status" value="1"/>
</dbReference>
<reference evidence="1 2" key="1">
    <citation type="submission" date="2017-11" db="EMBL/GenBank/DDBJ databases">
        <title>Genome sequence of Entomoplasma freundtii BARC 318 (ATCC 51999).</title>
        <authorList>
            <person name="Lo W.-S."/>
            <person name="Gasparich G.E."/>
            <person name="Kuo C.-H."/>
        </authorList>
    </citation>
    <scope>NUCLEOTIDE SEQUENCE [LARGE SCALE GENOMIC DNA]</scope>
    <source>
        <strain evidence="1 2">BARC 318</strain>
    </source>
</reference>
<proteinExistence type="predicted"/>
<dbReference type="Pfam" id="PF22752">
    <property type="entry name" value="DUF488-N3i"/>
    <property type="match status" value="1"/>
</dbReference>
<dbReference type="InterPro" id="IPR052552">
    <property type="entry name" value="YeaO-like"/>
</dbReference>
<keyword evidence="2" id="KW-1185">Reference proteome</keyword>
<evidence type="ECO:0000313" key="2">
    <source>
        <dbReference type="Proteomes" id="UP000232222"/>
    </source>
</evidence>
<accession>A0A2K8NRJ8</accession>
<name>A0A2K8NRJ8_9MOLU</name>
<dbReference type="AlphaFoldDB" id="A0A2K8NRJ8"/>
<evidence type="ECO:0000313" key="1">
    <source>
        <dbReference type="EMBL" id="ATZ16429.1"/>
    </source>
</evidence>
<dbReference type="KEGG" id="efr:EFREU_v1c04030"/>
<protein>
    <submittedName>
        <fullName evidence="1">Uncharacterized protein</fullName>
    </submittedName>
</protein>
<dbReference type="OrthoDB" id="9790745at2"/>
<dbReference type="EMBL" id="CP024962">
    <property type="protein sequence ID" value="ATZ16429.1"/>
    <property type="molecule type" value="Genomic_DNA"/>
</dbReference>
<dbReference type="RefSeq" id="WP_100609387.1">
    <property type="nucleotide sequence ID" value="NZ_CP024962.1"/>
</dbReference>
<dbReference type="PANTHER" id="PTHR36849:SF1">
    <property type="entry name" value="CYTOPLASMIC PROTEIN"/>
    <property type="match status" value="1"/>
</dbReference>